<keyword evidence="1" id="KW-0812">Transmembrane</keyword>
<dbReference type="EMBL" id="CP018076">
    <property type="protein sequence ID" value="APE42141.1"/>
    <property type="molecule type" value="Genomic_DNA"/>
</dbReference>
<evidence type="ECO:0000256" key="1">
    <source>
        <dbReference type="SAM" id="Phobius"/>
    </source>
</evidence>
<accession>A0A1J0WCU4</accession>
<feature type="transmembrane region" description="Helical" evidence="1">
    <location>
        <begin position="161"/>
        <end position="178"/>
    </location>
</feature>
<dbReference type="InterPro" id="IPR032816">
    <property type="entry name" value="VTT_dom"/>
</dbReference>
<evidence type="ECO:0000259" key="2">
    <source>
        <dbReference type="Pfam" id="PF09335"/>
    </source>
</evidence>
<name>A0A1J0WCU4_9RHOB</name>
<dbReference type="OrthoDB" id="948134at2"/>
<dbReference type="AlphaFoldDB" id="A0A1J0WCU4"/>
<keyword evidence="1" id="KW-0472">Membrane</keyword>
<dbReference type="STRING" id="1917485.BOO69_00995"/>
<organism evidence="3 4">
    <name type="scientific">Sulfitobacter alexandrii</name>
    <dbReference type="NCBI Taxonomy" id="1917485"/>
    <lineage>
        <taxon>Bacteria</taxon>
        <taxon>Pseudomonadati</taxon>
        <taxon>Pseudomonadota</taxon>
        <taxon>Alphaproteobacteria</taxon>
        <taxon>Rhodobacterales</taxon>
        <taxon>Roseobacteraceae</taxon>
        <taxon>Sulfitobacter</taxon>
    </lineage>
</organism>
<protein>
    <recommendedName>
        <fullName evidence="2">VTT domain-containing protein</fullName>
    </recommendedName>
</protein>
<dbReference type="KEGG" id="suam:BOO69_00995"/>
<reference evidence="3 4" key="1">
    <citation type="submission" date="2016-11" db="EMBL/GenBank/DDBJ databases">
        <title>Complete genome sequence of Sulfitobacter sp. AM1-D1, a toxic bacteria associated with marine dinoflagellate Alexandrium minutum in East China Sea.</title>
        <authorList>
            <person name="Yang Q."/>
            <person name="Zhang X."/>
            <person name="Tian X."/>
        </authorList>
    </citation>
    <scope>NUCLEOTIDE SEQUENCE [LARGE SCALE GENOMIC DNA]</scope>
    <source>
        <strain evidence="3 4">AM1-D1</strain>
    </source>
</reference>
<proteinExistence type="predicted"/>
<keyword evidence="1" id="KW-1133">Transmembrane helix</keyword>
<dbReference type="PANTHER" id="PTHR42709">
    <property type="entry name" value="ALKALINE PHOSPHATASE LIKE PROTEIN"/>
    <property type="match status" value="1"/>
</dbReference>
<dbReference type="PANTHER" id="PTHR42709:SF2">
    <property type="entry name" value="INNER MEMBRANE PROTEIN YOHD"/>
    <property type="match status" value="1"/>
</dbReference>
<feature type="transmembrane region" description="Helical" evidence="1">
    <location>
        <begin position="125"/>
        <end position="149"/>
    </location>
</feature>
<feature type="domain" description="VTT" evidence="2">
    <location>
        <begin position="23"/>
        <end position="143"/>
    </location>
</feature>
<dbReference type="RefSeq" id="WP_071969496.1">
    <property type="nucleotide sequence ID" value="NZ_CP018076.1"/>
</dbReference>
<keyword evidence="4" id="KW-1185">Reference proteome</keyword>
<dbReference type="Proteomes" id="UP000181897">
    <property type="component" value="Chromosome"/>
</dbReference>
<evidence type="ECO:0000313" key="3">
    <source>
        <dbReference type="EMBL" id="APE42141.1"/>
    </source>
</evidence>
<dbReference type="Pfam" id="PF09335">
    <property type="entry name" value="VTT_dom"/>
    <property type="match status" value="1"/>
</dbReference>
<dbReference type="InterPro" id="IPR051311">
    <property type="entry name" value="DedA_domain"/>
</dbReference>
<sequence length="189" mass="20368">MSLESIVTSYGVPALFVGCFLEGESVAITGGALVHRHTLKFIPVLLAISSGAWLADTAFFLLGRRFRSHPFVQRRLEGGRVAGLMARAGQHPDRLAAMFRFIPGMRILMPLALSHTAISYRRYAVITAVSAALWALFYILVGHVVGAALQQIAGHLHHLRVIVWGGALIAAVSLILGLRHLMKSGGGKP</sequence>
<evidence type="ECO:0000313" key="4">
    <source>
        <dbReference type="Proteomes" id="UP000181897"/>
    </source>
</evidence>
<dbReference type="GO" id="GO:0005886">
    <property type="term" value="C:plasma membrane"/>
    <property type="evidence" value="ECO:0007669"/>
    <property type="project" value="TreeGrafter"/>
</dbReference>
<feature type="transmembrane region" description="Helical" evidence="1">
    <location>
        <begin position="41"/>
        <end position="62"/>
    </location>
</feature>
<gene>
    <name evidence="3" type="ORF">BOO69_00995</name>
</gene>